<evidence type="ECO:0000259" key="4">
    <source>
        <dbReference type="PROSITE" id="PS00662"/>
    </source>
</evidence>
<dbReference type="EMBL" id="RJVI01000001">
    <property type="protein sequence ID" value="ROR34203.1"/>
    <property type="molecule type" value="Genomic_DNA"/>
</dbReference>
<evidence type="ECO:0000313" key="5">
    <source>
        <dbReference type="EMBL" id="ROR34203.1"/>
    </source>
</evidence>
<dbReference type="Gene3D" id="3.30.300.160">
    <property type="entry name" value="Type II secretion system, protein E, N-terminal domain"/>
    <property type="match status" value="1"/>
</dbReference>
<evidence type="ECO:0000256" key="3">
    <source>
        <dbReference type="ARBA" id="ARBA00022840"/>
    </source>
</evidence>
<gene>
    <name evidence="5" type="ORF">EDC57_0099</name>
</gene>
<dbReference type="Gene3D" id="3.40.50.300">
    <property type="entry name" value="P-loop containing nucleotide triphosphate hydrolases"/>
    <property type="match status" value="1"/>
</dbReference>
<dbReference type="PANTHER" id="PTHR30258">
    <property type="entry name" value="TYPE II SECRETION SYSTEM PROTEIN GSPE-RELATED"/>
    <property type="match status" value="1"/>
</dbReference>
<keyword evidence="6" id="KW-1185">Reference proteome</keyword>
<dbReference type="AlphaFoldDB" id="A0A3N1Y5X4"/>
<dbReference type="Pfam" id="PF00437">
    <property type="entry name" value="T2SSE"/>
    <property type="match status" value="1"/>
</dbReference>
<dbReference type="CDD" id="cd01129">
    <property type="entry name" value="PulE-GspE-like"/>
    <property type="match status" value="1"/>
</dbReference>
<dbReference type="InterPro" id="IPR027417">
    <property type="entry name" value="P-loop_NTPase"/>
</dbReference>
<dbReference type="Pfam" id="PF05157">
    <property type="entry name" value="MshEN"/>
    <property type="match status" value="1"/>
</dbReference>
<dbReference type="FunFam" id="3.30.450.90:FF:000001">
    <property type="entry name" value="Type II secretion system ATPase GspE"/>
    <property type="match status" value="1"/>
</dbReference>
<keyword evidence="2" id="KW-0547">Nucleotide-binding</keyword>
<evidence type="ECO:0000313" key="6">
    <source>
        <dbReference type="Proteomes" id="UP000276634"/>
    </source>
</evidence>
<dbReference type="Gene3D" id="3.30.450.90">
    <property type="match status" value="1"/>
</dbReference>
<evidence type="ECO:0000256" key="1">
    <source>
        <dbReference type="ARBA" id="ARBA00006611"/>
    </source>
</evidence>
<dbReference type="OrthoDB" id="9804785at2"/>
<dbReference type="InterPro" id="IPR007831">
    <property type="entry name" value="T2SS_GspE_N"/>
</dbReference>
<dbReference type="Proteomes" id="UP000276634">
    <property type="component" value="Unassembled WGS sequence"/>
</dbReference>
<dbReference type="GO" id="GO:0005524">
    <property type="term" value="F:ATP binding"/>
    <property type="evidence" value="ECO:0007669"/>
    <property type="project" value="UniProtKB-KW"/>
</dbReference>
<feature type="domain" description="Bacterial type II secretion system protein E" evidence="4">
    <location>
        <begin position="383"/>
        <end position="397"/>
    </location>
</feature>
<name>A0A3N1Y5X4_9GAMM</name>
<dbReference type="SMART" id="SM00382">
    <property type="entry name" value="AAA"/>
    <property type="match status" value="1"/>
</dbReference>
<proteinExistence type="inferred from homology"/>
<dbReference type="FunFam" id="3.40.50.300:FF:000398">
    <property type="entry name" value="Type IV pilus assembly ATPase PilB"/>
    <property type="match status" value="1"/>
</dbReference>
<accession>A0A3N1Y5X4</accession>
<keyword evidence="3" id="KW-0067">ATP-binding</keyword>
<dbReference type="InterPro" id="IPR001482">
    <property type="entry name" value="T2SS/T4SS_dom"/>
</dbReference>
<evidence type="ECO:0000256" key="2">
    <source>
        <dbReference type="ARBA" id="ARBA00022741"/>
    </source>
</evidence>
<dbReference type="GO" id="GO:0005886">
    <property type="term" value="C:plasma membrane"/>
    <property type="evidence" value="ECO:0007669"/>
    <property type="project" value="TreeGrafter"/>
</dbReference>
<dbReference type="PROSITE" id="PS00662">
    <property type="entry name" value="T2SP_E"/>
    <property type="match status" value="1"/>
</dbReference>
<organism evidence="5 6">
    <name type="scientific">Inmirania thermothiophila</name>
    <dbReference type="NCBI Taxonomy" id="1750597"/>
    <lineage>
        <taxon>Bacteria</taxon>
        <taxon>Pseudomonadati</taxon>
        <taxon>Pseudomonadota</taxon>
        <taxon>Gammaproteobacteria</taxon>
        <taxon>Chromatiales</taxon>
        <taxon>Ectothiorhodospiraceae</taxon>
        <taxon>Inmirania</taxon>
    </lineage>
</organism>
<reference evidence="5 6" key="1">
    <citation type="submission" date="2018-11" db="EMBL/GenBank/DDBJ databases">
        <title>Genomic Encyclopedia of Type Strains, Phase IV (KMG-IV): sequencing the most valuable type-strain genomes for metagenomic binning, comparative biology and taxonomic classification.</title>
        <authorList>
            <person name="Goeker M."/>
        </authorList>
    </citation>
    <scope>NUCLEOTIDE SEQUENCE [LARGE SCALE GENOMIC DNA]</scope>
    <source>
        <strain evidence="5 6">DSM 100275</strain>
    </source>
</reference>
<protein>
    <submittedName>
        <fullName evidence="5">MSHA biogenesis protein MshE</fullName>
    </submittedName>
</protein>
<dbReference type="InterPro" id="IPR037257">
    <property type="entry name" value="T2SS_E_N_sf"/>
</dbReference>
<comment type="caution">
    <text evidence="5">The sequence shown here is derived from an EMBL/GenBank/DDBJ whole genome shotgun (WGS) entry which is preliminary data.</text>
</comment>
<dbReference type="SUPFAM" id="SSF160246">
    <property type="entry name" value="EspE N-terminal domain-like"/>
    <property type="match status" value="1"/>
</dbReference>
<dbReference type="GO" id="GO:0016887">
    <property type="term" value="F:ATP hydrolysis activity"/>
    <property type="evidence" value="ECO:0007669"/>
    <property type="project" value="TreeGrafter"/>
</dbReference>
<dbReference type="RefSeq" id="WP_123399184.1">
    <property type="nucleotide sequence ID" value="NZ_RJVI01000001.1"/>
</dbReference>
<dbReference type="PANTHER" id="PTHR30258:SF29">
    <property type="entry name" value="MSHA PILUS ASSEMBLY ATPASE MSHE"/>
    <property type="match status" value="1"/>
</dbReference>
<dbReference type="SUPFAM" id="SSF52540">
    <property type="entry name" value="P-loop containing nucleoside triphosphate hydrolases"/>
    <property type="match status" value="1"/>
</dbReference>
<comment type="similarity">
    <text evidence="1">Belongs to the GSP E family.</text>
</comment>
<dbReference type="InterPro" id="IPR003593">
    <property type="entry name" value="AAA+_ATPase"/>
</dbReference>
<sequence>MAEEARRRIRIGDLLVEHGLITAEQLQHALAEQKRLGLKLGRTLVQLGYIGEEQLLDFLARQLGVPHIDLRQYRYRPELVRRLPETYARRFRAIVLAEEADGAYLVGMADPTDLFAYDEIRRLLGRPVRQALVRESDLLAVLDQAYRHGDELSDLAQAVSEDLGEAGIDLAELAEGAGGDAPVVRLIQTLFEDAVRAGASDIHVEPDEGVLRLRLRIDGVLQEQVMKEVRVAPALVSRLKLMSGLDISEKRLPQDGRFQVQVQGRRIDVRLSTMPVQHGEAAVMRLLDPERAKLSLEQLGMPQEMLGRYRRLVASPHGMVLVTGPTGSGKTTTLYATLAELNRPEKKIITVEDPVEYRVPRVNQVQVNFRINLTFAGVLRAALRQDPDILLVGEMRDQETMQIGLRAAMTGHFVLSTLHTNDAVATASRLIDMGGEGYLVAAALRGIVAQRLVRRVCDACRVPDEPLPQTRAWLEALEIPFEGEEAGFVRGRGCPRCNNTGYRGRIGVYELLEMDAGLTDALRREDMAAFAAQARQRPDYRPLVHAALDYARVGVTSLEEVMRVAGESVAAGAEG</sequence>